<keyword evidence="1" id="KW-0472">Membrane</keyword>
<evidence type="ECO:0000313" key="2">
    <source>
        <dbReference type="EMBL" id="WZB89125.1"/>
    </source>
</evidence>
<dbReference type="RefSeq" id="WP_353932029.1">
    <property type="nucleotide sequence ID" value="NZ_CP150886.1"/>
</dbReference>
<reference evidence="2 3" key="1">
    <citation type="submission" date="2024-04" db="EMBL/GenBank/DDBJ databases">
        <title>Okeanomitos corallinicola gen. &amp; sp. nov. (Nostocales, Cyanobacteria), a new toxic marine heterocyst-forming cyanobacterium from a coral reef.</title>
        <authorList>
            <person name="Li H."/>
            <person name="Li R."/>
            <person name="Kang J."/>
            <person name="Hii K.S."/>
            <person name="Mohamed H.F."/>
            <person name="Xu X."/>
            <person name="Luo Z."/>
        </authorList>
    </citation>
    <scope>NUCLEOTIDE SEQUENCE [LARGE SCALE GENOMIC DNA]</scope>
    <source>
        <strain evidence="2 3">TIOX110</strain>
    </source>
</reference>
<dbReference type="Proteomes" id="UP001483337">
    <property type="component" value="Chromosome"/>
</dbReference>
<evidence type="ECO:0000313" key="3">
    <source>
        <dbReference type="Proteomes" id="UP001483337"/>
    </source>
</evidence>
<proteinExistence type="predicted"/>
<name>A0ABZ2UZY7_9CYAN</name>
<keyword evidence="1" id="KW-0812">Transmembrane</keyword>
<keyword evidence="3" id="KW-1185">Reference proteome</keyword>
<evidence type="ECO:0008006" key="4">
    <source>
        <dbReference type="Google" id="ProtNLM"/>
    </source>
</evidence>
<protein>
    <recommendedName>
        <fullName evidence="4">Transmembrane protein</fullName>
    </recommendedName>
</protein>
<organism evidence="2 3">
    <name type="scientific">Okeanomitos corallinicola TIOX110</name>
    <dbReference type="NCBI Taxonomy" id="3133117"/>
    <lineage>
        <taxon>Bacteria</taxon>
        <taxon>Bacillati</taxon>
        <taxon>Cyanobacteriota</taxon>
        <taxon>Cyanophyceae</taxon>
        <taxon>Nostocales</taxon>
        <taxon>Aphanizomenonaceae</taxon>
        <taxon>Okeanomitos</taxon>
    </lineage>
</organism>
<gene>
    <name evidence="2" type="ORF">WJM97_05450</name>
</gene>
<keyword evidence="1" id="KW-1133">Transmembrane helix</keyword>
<accession>A0ABZ2UZY7</accession>
<sequence length="145" mass="16818">MEVERKATTSTATNNRTTLELLRDIEGSLRRPTVAVIIRFSPPNIRQKLPAASVFAEEFMQDLAKINIKDINDFELQPARIYIGLTFVGFGALMMVILLLYINTFNPHINYLEQINKYWYQYILCVCLGVTGMFLIAREVIRYHR</sequence>
<evidence type="ECO:0000256" key="1">
    <source>
        <dbReference type="SAM" id="Phobius"/>
    </source>
</evidence>
<feature type="transmembrane region" description="Helical" evidence="1">
    <location>
        <begin position="118"/>
        <end position="137"/>
    </location>
</feature>
<dbReference type="EMBL" id="CP150886">
    <property type="protein sequence ID" value="WZB89125.1"/>
    <property type="molecule type" value="Genomic_DNA"/>
</dbReference>
<feature type="transmembrane region" description="Helical" evidence="1">
    <location>
        <begin position="81"/>
        <end position="102"/>
    </location>
</feature>